<reference evidence="2 3" key="1">
    <citation type="submission" date="2018-11" db="EMBL/GenBank/DDBJ databases">
        <title>Haplotype-resolved cattle genomes.</title>
        <authorList>
            <person name="Low W.Y."/>
            <person name="Tearle R."/>
            <person name="Bickhart D.M."/>
            <person name="Rosen B.D."/>
            <person name="Koren S."/>
            <person name="Rhie A."/>
            <person name="Hiendleder S."/>
            <person name="Phillippy A.M."/>
            <person name="Smith T.P.L."/>
            <person name="Williams J.L."/>
        </authorList>
    </citation>
    <scope>NUCLEOTIDE SEQUENCE [LARGE SCALE GENOMIC DNA]</scope>
</reference>
<name>A0A4W2G881_BOBOX</name>
<evidence type="ECO:0000313" key="3">
    <source>
        <dbReference type="Proteomes" id="UP000429181"/>
    </source>
</evidence>
<dbReference type="OMA" id="IHVLFIC"/>
<dbReference type="Proteomes" id="UP000314981">
    <property type="component" value="Unassembled WGS sequence"/>
</dbReference>
<dbReference type="Ensembl" id="ENSBIXT00005022789.1">
    <property type="protein sequence ID" value="ENSBIXP00005013093.1"/>
    <property type="gene ID" value="ENSBIXG00005017240.1"/>
</dbReference>
<accession>A0A4W2G881</accession>
<evidence type="ECO:0000313" key="2">
    <source>
        <dbReference type="Proteomes" id="UP000314981"/>
    </source>
</evidence>
<dbReference type="GeneTree" id="ENSGT00950000185080"/>
<proteinExistence type="predicted"/>
<dbReference type="Ensembl" id="ENSBIXT00000053837.1">
    <property type="protein sequence ID" value="ENSBIXP00000000092.1"/>
    <property type="gene ID" value="ENSBIXG00000030270.1"/>
</dbReference>
<evidence type="ECO:0000313" key="1">
    <source>
        <dbReference type="Ensembl" id="ENSBIXP00005013093.1"/>
    </source>
</evidence>
<protein>
    <submittedName>
        <fullName evidence="1">Uncharacterized protein</fullName>
    </submittedName>
</protein>
<dbReference type="Proteomes" id="UP000429181">
    <property type="component" value="Chromosome 27"/>
</dbReference>
<organism evidence="1 3">
    <name type="scientific">Bos indicus x Bos taurus</name>
    <name type="common">Hybrid cattle</name>
    <dbReference type="NCBI Taxonomy" id="30522"/>
    <lineage>
        <taxon>Eukaryota</taxon>
        <taxon>Metazoa</taxon>
        <taxon>Chordata</taxon>
        <taxon>Craniata</taxon>
        <taxon>Vertebrata</taxon>
        <taxon>Euteleostomi</taxon>
        <taxon>Mammalia</taxon>
        <taxon>Eutheria</taxon>
        <taxon>Laurasiatheria</taxon>
        <taxon>Artiodactyla</taxon>
        <taxon>Ruminantia</taxon>
        <taxon>Pecora</taxon>
        <taxon>Bovidae</taxon>
        <taxon>Bovinae</taxon>
        <taxon>Bos</taxon>
    </lineage>
</organism>
<dbReference type="Ensembl" id="ENSBIXT00000053841.1">
    <property type="protein sequence ID" value="ENSBIXP00000000091.1"/>
    <property type="gene ID" value="ENSBIXG00000030272.1"/>
</dbReference>
<reference evidence="1" key="2">
    <citation type="submission" date="2025-05" db="UniProtKB">
        <authorList>
            <consortium name="Ensembl"/>
        </authorList>
    </citation>
    <scope>IDENTIFICATION</scope>
</reference>
<sequence length="57" mass="6573">MRWLDGITDSMGVSLGERKMKNLEREKMGGACKYQNTHDCIILPGECKSWKKHCCRV</sequence>
<keyword evidence="2" id="KW-1185">Reference proteome</keyword>
<dbReference type="AlphaFoldDB" id="A0A4W2G881"/>